<dbReference type="AlphaFoldDB" id="A0AAD8BCG5"/>
<comment type="similarity">
    <text evidence="1">Belongs to the strictosidine synthase family.</text>
</comment>
<feature type="compositionally biased region" description="Polar residues" evidence="4">
    <location>
        <begin position="510"/>
        <end position="532"/>
    </location>
</feature>
<dbReference type="InterPro" id="IPR011042">
    <property type="entry name" value="6-blade_b-propeller_TolB-like"/>
</dbReference>
<name>A0AAD8BCG5_BIOPF</name>
<sequence>MFHFRLSNGNICDLNRLMLSLAVLLANTFSKSRALQITAVKYDLGGKPPTLTGPLEKNFMLTDAEQYKNDELKGPESFVYYKGHIYTGLSDGRIVDISDCGVQTIARLAPKNCVGEAQCGRPLGMRVDNFGRLVVADSARGIFRINLQTGYVETLYSSTTLVNGRRCKFINDVVIAKDGTILFTDSSSRWSRKEFLYVVLEGETTGRLLAYSDNSNKTIVVLDKLAFPNGLEFGPGDDYLLIAETARARIRRLSLKPGRTWLQLSNFADNLPGLPDNIRSSGRNTYWVAMSQARHANMTSMVDEYANQPQMREMIANMATMDSILAMSEKYGMVVEIDGSGRIIRSLQDPTGKTISAVSEVMEKDGFLYLGSFDRPFVSRVPLSDKFDVDRFLAKLKSTCRATKMNVSKVRTVLKRLVAIAELRKFLINTRKRVDEERRKMSTTQPTITTTATLLSANVTTSPPTAATTAAFNTSTSPETSVSPVSSNASANASSNVTSEASTNSTTVSPTKASNDTSPSPVDKPTTVSNVQGGDTTTSSASMMGSDSNSNTTVSVAAANTTTEAPQEVTSTVSVTTSSTASPTTTNTDNLEG</sequence>
<reference evidence="7" key="2">
    <citation type="submission" date="2023-04" db="EMBL/GenBank/DDBJ databases">
        <authorList>
            <person name="Bu L."/>
            <person name="Lu L."/>
            <person name="Laidemitt M.R."/>
            <person name="Zhang S.M."/>
            <person name="Mutuku M."/>
            <person name="Mkoji G."/>
            <person name="Steinauer M."/>
            <person name="Loker E.S."/>
        </authorList>
    </citation>
    <scope>NUCLEOTIDE SEQUENCE</scope>
    <source>
        <strain evidence="7">KasaAsao</strain>
        <tissue evidence="7">Whole Snail</tissue>
    </source>
</reference>
<dbReference type="Gene3D" id="2.120.10.30">
    <property type="entry name" value="TolB, C-terminal domain"/>
    <property type="match status" value="1"/>
</dbReference>
<dbReference type="SUPFAM" id="SSF63829">
    <property type="entry name" value="Calcium-dependent phosphotriesterase"/>
    <property type="match status" value="1"/>
</dbReference>
<feature type="region of interest" description="Disordered" evidence="4">
    <location>
        <begin position="436"/>
        <end position="593"/>
    </location>
</feature>
<proteinExistence type="inferred from homology"/>
<keyword evidence="3" id="KW-0325">Glycoprotein</keyword>
<dbReference type="PANTHER" id="PTHR10426:SF88">
    <property type="entry name" value="ADIPOCYTE PLASMA MEMBRANE-ASSOCIATED PROTEIN HEMOMUCIN-RELATED"/>
    <property type="match status" value="1"/>
</dbReference>
<feature type="chain" id="PRO_5042208479" evidence="5">
    <location>
        <begin position="35"/>
        <end position="593"/>
    </location>
</feature>
<evidence type="ECO:0000256" key="3">
    <source>
        <dbReference type="ARBA" id="ARBA00023180"/>
    </source>
</evidence>
<evidence type="ECO:0000256" key="5">
    <source>
        <dbReference type="SAM" id="SignalP"/>
    </source>
</evidence>
<feature type="domain" description="Strictosidine synthase conserved region" evidence="6">
    <location>
        <begin position="172"/>
        <end position="253"/>
    </location>
</feature>
<evidence type="ECO:0000256" key="4">
    <source>
        <dbReference type="SAM" id="MobiDB-lite"/>
    </source>
</evidence>
<organism evidence="7 8">
    <name type="scientific">Biomphalaria pfeifferi</name>
    <name type="common">Bloodfluke planorb</name>
    <name type="synonym">Freshwater snail</name>
    <dbReference type="NCBI Taxonomy" id="112525"/>
    <lineage>
        <taxon>Eukaryota</taxon>
        <taxon>Metazoa</taxon>
        <taxon>Spiralia</taxon>
        <taxon>Lophotrochozoa</taxon>
        <taxon>Mollusca</taxon>
        <taxon>Gastropoda</taxon>
        <taxon>Heterobranchia</taxon>
        <taxon>Euthyneura</taxon>
        <taxon>Panpulmonata</taxon>
        <taxon>Hygrophila</taxon>
        <taxon>Lymnaeoidea</taxon>
        <taxon>Planorbidae</taxon>
        <taxon>Biomphalaria</taxon>
    </lineage>
</organism>
<keyword evidence="2" id="KW-0597">Phosphoprotein</keyword>
<evidence type="ECO:0000259" key="6">
    <source>
        <dbReference type="Pfam" id="PF03088"/>
    </source>
</evidence>
<dbReference type="EMBL" id="JASAOG010000097">
    <property type="protein sequence ID" value="KAK0052135.1"/>
    <property type="molecule type" value="Genomic_DNA"/>
</dbReference>
<feature type="compositionally biased region" description="Low complexity" evidence="4">
    <location>
        <begin position="533"/>
        <end position="593"/>
    </location>
</feature>
<reference evidence="7" key="1">
    <citation type="journal article" date="2023" name="PLoS Negl. Trop. Dis.">
        <title>A genome sequence for Biomphalaria pfeifferi, the major vector snail for the human-infecting parasite Schistosoma mansoni.</title>
        <authorList>
            <person name="Bu L."/>
            <person name="Lu L."/>
            <person name="Laidemitt M.R."/>
            <person name="Zhang S.M."/>
            <person name="Mutuku M."/>
            <person name="Mkoji G."/>
            <person name="Steinauer M."/>
            <person name="Loker E.S."/>
        </authorList>
    </citation>
    <scope>NUCLEOTIDE SEQUENCE</scope>
    <source>
        <strain evidence="7">KasaAsao</strain>
    </source>
</reference>
<keyword evidence="5" id="KW-0732">Signal</keyword>
<protein>
    <submittedName>
        <fullName evidence="7">Adipocyte plasma membrane-associated protein</fullName>
    </submittedName>
</protein>
<dbReference type="GO" id="GO:0012505">
    <property type="term" value="C:endomembrane system"/>
    <property type="evidence" value="ECO:0007669"/>
    <property type="project" value="TreeGrafter"/>
</dbReference>
<evidence type="ECO:0000313" key="7">
    <source>
        <dbReference type="EMBL" id="KAK0052135.1"/>
    </source>
</evidence>
<keyword evidence="8" id="KW-1185">Reference proteome</keyword>
<accession>A0AAD8BCG5</accession>
<gene>
    <name evidence="7" type="ORF">Bpfe_018465</name>
</gene>
<dbReference type="Pfam" id="PF20067">
    <property type="entry name" value="SSL_N"/>
    <property type="match status" value="1"/>
</dbReference>
<feature type="signal peptide" evidence="5">
    <location>
        <begin position="1"/>
        <end position="34"/>
    </location>
</feature>
<comment type="caution">
    <text evidence="7">The sequence shown here is derived from an EMBL/GenBank/DDBJ whole genome shotgun (WGS) entry which is preliminary data.</text>
</comment>
<dbReference type="GO" id="GO:0016787">
    <property type="term" value="F:hydrolase activity"/>
    <property type="evidence" value="ECO:0007669"/>
    <property type="project" value="TreeGrafter"/>
</dbReference>
<evidence type="ECO:0000256" key="2">
    <source>
        <dbReference type="ARBA" id="ARBA00022553"/>
    </source>
</evidence>
<dbReference type="Pfam" id="PF03088">
    <property type="entry name" value="Str_synth"/>
    <property type="match status" value="1"/>
</dbReference>
<evidence type="ECO:0000313" key="8">
    <source>
        <dbReference type="Proteomes" id="UP001233172"/>
    </source>
</evidence>
<dbReference type="Proteomes" id="UP001233172">
    <property type="component" value="Unassembled WGS sequence"/>
</dbReference>
<feature type="compositionally biased region" description="Low complexity" evidence="4">
    <location>
        <begin position="443"/>
        <end position="509"/>
    </location>
</feature>
<dbReference type="InterPro" id="IPR018119">
    <property type="entry name" value="Strictosidine_synth_cons-reg"/>
</dbReference>
<evidence type="ECO:0000256" key="1">
    <source>
        <dbReference type="ARBA" id="ARBA00009191"/>
    </source>
</evidence>
<dbReference type="PANTHER" id="PTHR10426">
    <property type="entry name" value="STRICTOSIDINE SYNTHASE-RELATED"/>
    <property type="match status" value="1"/>
</dbReference>